<reference evidence="3" key="1">
    <citation type="journal article" date="2020" name="Nature">
        <title>Giant virus diversity and host interactions through global metagenomics.</title>
        <authorList>
            <person name="Schulz F."/>
            <person name="Roux S."/>
            <person name="Paez-Espino D."/>
            <person name="Jungbluth S."/>
            <person name="Walsh D.A."/>
            <person name="Denef V.J."/>
            <person name="McMahon K.D."/>
            <person name="Konstantinidis K.T."/>
            <person name="Eloe-Fadrosh E.A."/>
            <person name="Kyrpides N.C."/>
            <person name="Woyke T."/>
        </authorList>
    </citation>
    <scope>NUCLEOTIDE SEQUENCE</scope>
    <source>
        <strain evidence="3">GVMAG-S-1016713-123</strain>
    </source>
</reference>
<organism evidence="3">
    <name type="scientific">viral metagenome</name>
    <dbReference type="NCBI Taxonomy" id="1070528"/>
    <lineage>
        <taxon>unclassified sequences</taxon>
        <taxon>metagenomes</taxon>
        <taxon>organismal metagenomes</taxon>
    </lineage>
</organism>
<accession>A0A6C0LWK3</accession>
<evidence type="ECO:0000259" key="2">
    <source>
        <dbReference type="Pfam" id="PF23983"/>
    </source>
</evidence>
<dbReference type="EMBL" id="MN740569">
    <property type="protein sequence ID" value="QHU34388.1"/>
    <property type="molecule type" value="Genomic_DNA"/>
</dbReference>
<feature type="domain" description="Minor capsid protein P11 C-terminal conserved region" evidence="2">
    <location>
        <begin position="101"/>
        <end position="182"/>
    </location>
</feature>
<evidence type="ECO:0000256" key="1">
    <source>
        <dbReference type="SAM" id="Phobius"/>
    </source>
</evidence>
<feature type="transmembrane region" description="Helical" evidence="1">
    <location>
        <begin position="16"/>
        <end position="34"/>
    </location>
</feature>
<keyword evidence="1" id="KW-1133">Transmembrane helix</keyword>
<dbReference type="AlphaFoldDB" id="A0A6C0LWK3"/>
<proteinExistence type="predicted"/>
<sequence>MASFIKKITSFVNDNMLLIVALLIGIMGVGYYSGSKSTTMDSMSNNRAHNGNGSGSAPTMDNASIRPAGPLGTNEDFARVENIKTSTPGLANCSAQDSIQDPQDLLPSDANSEWARLNPVGQGDLSDVNLLKAGHHIGINTVGQSLRNANQQIRSDPPVPQVNVGPWHNTTIEPDTMRVPLELGSAPALQQ</sequence>
<keyword evidence="1" id="KW-0472">Membrane</keyword>
<name>A0A6C0LWK3_9ZZZZ</name>
<keyword evidence="1" id="KW-0812">Transmembrane</keyword>
<evidence type="ECO:0000313" key="3">
    <source>
        <dbReference type="EMBL" id="QHU34388.1"/>
    </source>
</evidence>
<dbReference type="Pfam" id="PF23983">
    <property type="entry name" value="P11_C"/>
    <property type="match status" value="1"/>
</dbReference>
<dbReference type="InterPro" id="IPR055730">
    <property type="entry name" value="P11_C"/>
</dbReference>
<protein>
    <recommendedName>
        <fullName evidence="2">Minor capsid protein P11 C-terminal conserved region domain-containing protein</fullName>
    </recommendedName>
</protein>